<comment type="caution">
    <text evidence="8">The sequence shown here is derived from an EMBL/GenBank/DDBJ whole genome shotgun (WGS) entry which is preliminary data.</text>
</comment>
<keyword evidence="7" id="KW-0139">CF(1)</keyword>
<dbReference type="InterPro" id="IPR026015">
    <property type="entry name" value="ATP_synth_OSCP/delta_N_sf"/>
</dbReference>
<name>A0A2V1IWE5_9BACT</name>
<evidence type="ECO:0000256" key="7">
    <source>
        <dbReference type="HAMAP-Rule" id="MF_01416"/>
    </source>
</evidence>
<evidence type="ECO:0000256" key="2">
    <source>
        <dbReference type="ARBA" id="ARBA00022448"/>
    </source>
</evidence>
<evidence type="ECO:0000256" key="6">
    <source>
        <dbReference type="ARBA" id="ARBA00023310"/>
    </source>
</evidence>
<dbReference type="Proteomes" id="UP000244925">
    <property type="component" value="Unassembled WGS sequence"/>
</dbReference>
<evidence type="ECO:0000256" key="5">
    <source>
        <dbReference type="ARBA" id="ARBA00023136"/>
    </source>
</evidence>
<comment type="function">
    <text evidence="7">F(1)F(0) ATP synthase produces ATP from ADP in the presence of a proton or sodium gradient. F-type ATPases consist of two structural domains, F(1) containing the extramembraneous catalytic core and F(0) containing the membrane proton channel, linked together by a central stalk and a peripheral stalk. During catalysis, ATP synthesis in the catalytic domain of F(1) is coupled via a rotary mechanism of the central stalk subunits to proton translocation.</text>
</comment>
<evidence type="ECO:0000256" key="4">
    <source>
        <dbReference type="ARBA" id="ARBA00023065"/>
    </source>
</evidence>
<dbReference type="Pfam" id="PF00213">
    <property type="entry name" value="OSCP"/>
    <property type="match status" value="1"/>
</dbReference>
<comment type="subcellular location">
    <subcellularLocation>
        <location evidence="7">Cell membrane</location>
        <topology evidence="7">Peripheral membrane protein</topology>
    </subcellularLocation>
    <subcellularLocation>
        <location evidence="1">Membrane</location>
    </subcellularLocation>
</comment>
<reference evidence="9" key="1">
    <citation type="submission" date="2018-02" db="EMBL/GenBank/DDBJ databases">
        <authorList>
            <person name="Clavel T."/>
            <person name="Strowig T."/>
        </authorList>
    </citation>
    <scope>NUCLEOTIDE SEQUENCE [LARGE SCALE GENOMIC DNA]</scope>
    <source>
        <strain evidence="9">DSM 100764</strain>
    </source>
</reference>
<dbReference type="GO" id="GO:0046933">
    <property type="term" value="F:proton-transporting ATP synthase activity, rotational mechanism"/>
    <property type="evidence" value="ECO:0007669"/>
    <property type="project" value="UniProtKB-UniRule"/>
</dbReference>
<evidence type="ECO:0000256" key="1">
    <source>
        <dbReference type="ARBA" id="ARBA00004370"/>
    </source>
</evidence>
<keyword evidence="2 7" id="KW-0813">Transport</keyword>
<keyword evidence="9" id="KW-1185">Reference proteome</keyword>
<proteinExistence type="inferred from homology"/>
<dbReference type="RefSeq" id="WP_107036181.1">
    <property type="nucleotide sequence ID" value="NZ_CAOLHR010000009.1"/>
</dbReference>
<dbReference type="GO" id="GO:0005886">
    <property type="term" value="C:plasma membrane"/>
    <property type="evidence" value="ECO:0007669"/>
    <property type="project" value="UniProtKB-SubCell"/>
</dbReference>
<dbReference type="Gene3D" id="1.10.520.20">
    <property type="entry name" value="N-terminal domain of the delta subunit of the F1F0-ATP synthase"/>
    <property type="match status" value="1"/>
</dbReference>
<evidence type="ECO:0000256" key="3">
    <source>
        <dbReference type="ARBA" id="ARBA00022781"/>
    </source>
</evidence>
<dbReference type="GO" id="GO:0045259">
    <property type="term" value="C:proton-transporting ATP synthase complex"/>
    <property type="evidence" value="ECO:0007669"/>
    <property type="project" value="UniProtKB-KW"/>
</dbReference>
<dbReference type="InterPro" id="IPR000711">
    <property type="entry name" value="ATPase_OSCP/dsu"/>
</dbReference>
<keyword evidence="3 7" id="KW-0375">Hydrogen ion transport</keyword>
<dbReference type="HAMAP" id="MF_01416">
    <property type="entry name" value="ATP_synth_delta_bact"/>
    <property type="match status" value="1"/>
</dbReference>
<keyword evidence="5 7" id="KW-0472">Membrane</keyword>
<dbReference type="NCBIfam" id="TIGR01145">
    <property type="entry name" value="ATP_synt_delta"/>
    <property type="match status" value="1"/>
</dbReference>
<accession>A0A2V1IWE5</accession>
<sequence length="182" mass="19936">MNEGLVPRRYAKALYGFALEKGVQERVYTMMKSLVASFAANEGLQPTLANPYLGVADKTGLLMTAASAEKTDAVYADFLKLLAENRRLDMARDIALAYIGIYRKANGIHEVRVTSAYPLKPAESARLKALVERHLGKNAVVEFSEAVNPELIGGFTVAVGNERLDASLSNEFKQLRLNLSSK</sequence>
<dbReference type="SUPFAM" id="SSF47928">
    <property type="entry name" value="N-terminal domain of the delta subunit of the F1F0-ATP synthase"/>
    <property type="match status" value="1"/>
</dbReference>
<comment type="function">
    <text evidence="7">This protein is part of the stalk that links CF(0) to CF(1). It either transmits conformational changes from CF(0) to CF(1) or is implicated in proton conduction.</text>
</comment>
<dbReference type="EMBL" id="PUBV01000014">
    <property type="protein sequence ID" value="PWB07313.1"/>
    <property type="molecule type" value="Genomic_DNA"/>
</dbReference>
<comment type="similarity">
    <text evidence="7">Belongs to the ATPase delta chain family.</text>
</comment>
<keyword evidence="4 7" id="KW-0406">Ion transport</keyword>
<evidence type="ECO:0000313" key="9">
    <source>
        <dbReference type="Proteomes" id="UP000244925"/>
    </source>
</evidence>
<organism evidence="8 9">
    <name type="scientific">Paramuribaculum intestinale</name>
    <dbReference type="NCBI Taxonomy" id="2094151"/>
    <lineage>
        <taxon>Bacteria</taxon>
        <taxon>Pseudomonadati</taxon>
        <taxon>Bacteroidota</taxon>
        <taxon>Bacteroidia</taxon>
        <taxon>Bacteroidales</taxon>
        <taxon>Muribaculaceae</taxon>
        <taxon>Paramuribaculum</taxon>
    </lineage>
</organism>
<keyword evidence="6 7" id="KW-0066">ATP synthesis</keyword>
<evidence type="ECO:0000313" key="8">
    <source>
        <dbReference type="EMBL" id="PWB07313.1"/>
    </source>
</evidence>
<gene>
    <name evidence="7 8" type="primary">atpH</name>
    <name evidence="8" type="ORF">C5O25_07820</name>
</gene>
<dbReference type="PANTHER" id="PTHR11910">
    <property type="entry name" value="ATP SYNTHASE DELTA CHAIN"/>
    <property type="match status" value="1"/>
</dbReference>
<dbReference type="PRINTS" id="PR00125">
    <property type="entry name" value="ATPASEDELTA"/>
</dbReference>
<protein>
    <recommendedName>
        <fullName evidence="7">ATP synthase subunit delta</fullName>
    </recommendedName>
    <alternativeName>
        <fullName evidence="7">ATP synthase F(1) sector subunit delta</fullName>
    </alternativeName>
    <alternativeName>
        <fullName evidence="7">F-type ATPase subunit delta</fullName>
        <shortName evidence="7">F-ATPase subunit delta</shortName>
    </alternativeName>
</protein>
<keyword evidence="7" id="KW-1003">Cell membrane</keyword>
<dbReference type="AlphaFoldDB" id="A0A2V1IWE5"/>